<reference evidence="2 3" key="1">
    <citation type="submission" date="2023-11" db="EMBL/GenBank/DDBJ databases">
        <title>Halocaridina rubra genome assembly.</title>
        <authorList>
            <person name="Smith C."/>
        </authorList>
    </citation>
    <scope>NUCLEOTIDE SEQUENCE [LARGE SCALE GENOMIC DNA]</scope>
    <source>
        <strain evidence="2">EP-1</strain>
        <tissue evidence="2">Whole</tissue>
    </source>
</reference>
<evidence type="ECO:0000313" key="3">
    <source>
        <dbReference type="Proteomes" id="UP001381693"/>
    </source>
</evidence>
<evidence type="ECO:0000313" key="2">
    <source>
        <dbReference type="EMBL" id="KAK7086537.1"/>
    </source>
</evidence>
<organism evidence="2 3">
    <name type="scientific">Halocaridina rubra</name>
    <name type="common">Hawaiian red shrimp</name>
    <dbReference type="NCBI Taxonomy" id="373956"/>
    <lineage>
        <taxon>Eukaryota</taxon>
        <taxon>Metazoa</taxon>
        <taxon>Ecdysozoa</taxon>
        <taxon>Arthropoda</taxon>
        <taxon>Crustacea</taxon>
        <taxon>Multicrustacea</taxon>
        <taxon>Malacostraca</taxon>
        <taxon>Eumalacostraca</taxon>
        <taxon>Eucarida</taxon>
        <taxon>Decapoda</taxon>
        <taxon>Pleocyemata</taxon>
        <taxon>Caridea</taxon>
        <taxon>Atyoidea</taxon>
        <taxon>Atyidae</taxon>
        <taxon>Halocaridina</taxon>
    </lineage>
</organism>
<accession>A0AAN9FU32</accession>
<protein>
    <submittedName>
        <fullName evidence="2">Uncharacterized protein</fullName>
    </submittedName>
</protein>
<comment type="caution">
    <text evidence="2">The sequence shown here is derived from an EMBL/GenBank/DDBJ whole genome shotgun (WGS) entry which is preliminary data.</text>
</comment>
<proteinExistence type="predicted"/>
<dbReference type="Proteomes" id="UP001381693">
    <property type="component" value="Unassembled WGS sequence"/>
</dbReference>
<evidence type="ECO:0000256" key="1">
    <source>
        <dbReference type="SAM" id="MobiDB-lite"/>
    </source>
</evidence>
<gene>
    <name evidence="2" type="ORF">SK128_008148</name>
</gene>
<feature type="region of interest" description="Disordered" evidence="1">
    <location>
        <begin position="1"/>
        <end position="21"/>
    </location>
</feature>
<dbReference type="AlphaFoldDB" id="A0AAN9FU32"/>
<sequence length="68" mass="7489">MITRGQQGPWNDFRRSPSSGCTPPNLIYLGQTNVNTCQIIKAKAAVGFSKEYADIHMAAMHLRAVLPD</sequence>
<keyword evidence="3" id="KW-1185">Reference proteome</keyword>
<name>A0AAN9FU32_HALRR</name>
<dbReference type="EMBL" id="JAXCGZ010000155">
    <property type="protein sequence ID" value="KAK7086537.1"/>
    <property type="molecule type" value="Genomic_DNA"/>
</dbReference>